<dbReference type="EMBL" id="BKCP01007181">
    <property type="protein sequence ID" value="GER45130.1"/>
    <property type="molecule type" value="Genomic_DNA"/>
</dbReference>
<evidence type="ECO:0000313" key="1">
    <source>
        <dbReference type="EMBL" id="GER45130.1"/>
    </source>
</evidence>
<keyword evidence="2" id="KW-1185">Reference proteome</keyword>
<dbReference type="AlphaFoldDB" id="A0A5A7QJ90"/>
<sequence>MSLVNEDAFSVRLTGFRAKARIEPTMRATSSARMEWRRTSGRFRAQELAHANLAHLPPVVTVWAERKASVVVTHDLDGNGIGIREYESEEDNKSKNYSRNHSKHVVSEAKVTSQELLDRLPCLHPILNLAKLRYYQTVQSVSHGSNEKNMKYMYQKNFFTSQLNPIIEYTMRPYTTDCTNTQSRIHARRFFSIENCSLDGYHGLHGRTVLETEKKDSAIHRAHGIQQYLPSRSEIPKHRPKNDGYEGREQKSYSRFRVSIVIGKIDPYNKLLCRSRDFQHPRGWIVTVFYFRDPFDSFEVVDQMRRVATQWPDAYLIECFEYVDARLMYGANHGSSRVDCISNGSHYNSCGSCIKARSRLVHEYDGRIRHKLDCYSQPFPLLGREPVDTWQPDKCPSQRVELD</sequence>
<organism evidence="1 2">
    <name type="scientific">Striga asiatica</name>
    <name type="common">Asiatic witchweed</name>
    <name type="synonym">Buchnera asiatica</name>
    <dbReference type="NCBI Taxonomy" id="4170"/>
    <lineage>
        <taxon>Eukaryota</taxon>
        <taxon>Viridiplantae</taxon>
        <taxon>Streptophyta</taxon>
        <taxon>Embryophyta</taxon>
        <taxon>Tracheophyta</taxon>
        <taxon>Spermatophyta</taxon>
        <taxon>Magnoliopsida</taxon>
        <taxon>eudicotyledons</taxon>
        <taxon>Gunneridae</taxon>
        <taxon>Pentapetalae</taxon>
        <taxon>asterids</taxon>
        <taxon>lamiids</taxon>
        <taxon>Lamiales</taxon>
        <taxon>Orobanchaceae</taxon>
        <taxon>Buchnereae</taxon>
        <taxon>Striga</taxon>
    </lineage>
</organism>
<gene>
    <name evidence="1" type="ORF">STAS_22053</name>
</gene>
<protein>
    <submittedName>
        <fullName evidence="1">Uncharacterized protein</fullName>
    </submittedName>
</protein>
<accession>A0A5A7QJ90</accession>
<comment type="caution">
    <text evidence="1">The sequence shown here is derived from an EMBL/GenBank/DDBJ whole genome shotgun (WGS) entry which is preliminary data.</text>
</comment>
<reference evidence="2" key="1">
    <citation type="journal article" date="2019" name="Curr. Biol.">
        <title>Genome Sequence of Striga asiatica Provides Insight into the Evolution of Plant Parasitism.</title>
        <authorList>
            <person name="Yoshida S."/>
            <person name="Kim S."/>
            <person name="Wafula E.K."/>
            <person name="Tanskanen J."/>
            <person name="Kim Y.M."/>
            <person name="Honaas L."/>
            <person name="Yang Z."/>
            <person name="Spallek T."/>
            <person name="Conn C.E."/>
            <person name="Ichihashi Y."/>
            <person name="Cheong K."/>
            <person name="Cui S."/>
            <person name="Der J.P."/>
            <person name="Gundlach H."/>
            <person name="Jiao Y."/>
            <person name="Hori C."/>
            <person name="Ishida J.K."/>
            <person name="Kasahara H."/>
            <person name="Kiba T."/>
            <person name="Kim M.S."/>
            <person name="Koo N."/>
            <person name="Laohavisit A."/>
            <person name="Lee Y.H."/>
            <person name="Lumba S."/>
            <person name="McCourt P."/>
            <person name="Mortimer J.C."/>
            <person name="Mutuku J.M."/>
            <person name="Nomura T."/>
            <person name="Sasaki-Sekimoto Y."/>
            <person name="Seto Y."/>
            <person name="Wang Y."/>
            <person name="Wakatake T."/>
            <person name="Sakakibara H."/>
            <person name="Demura T."/>
            <person name="Yamaguchi S."/>
            <person name="Yoneyama K."/>
            <person name="Manabe R.I."/>
            <person name="Nelson D.C."/>
            <person name="Schulman A.H."/>
            <person name="Timko M.P."/>
            <person name="dePamphilis C.W."/>
            <person name="Choi D."/>
            <person name="Shirasu K."/>
        </authorList>
    </citation>
    <scope>NUCLEOTIDE SEQUENCE [LARGE SCALE GENOMIC DNA]</scope>
    <source>
        <strain evidence="2">cv. UVA1</strain>
    </source>
</reference>
<evidence type="ECO:0000313" key="2">
    <source>
        <dbReference type="Proteomes" id="UP000325081"/>
    </source>
</evidence>
<dbReference type="Proteomes" id="UP000325081">
    <property type="component" value="Unassembled WGS sequence"/>
</dbReference>
<name>A0A5A7QJ90_STRAF</name>
<proteinExistence type="predicted"/>